<sequence>MWFSNSVFLISSKSSNETSQQATKRGGNQLGSHMSCDYPAERSTPHDYERHSESSDGTGDAEDICPHLFPLHLSTVDSYSPPRYLRREDAFLTSSVPPIYSPCRRLLTTLMLVLMSVTFVLAVAAKMDAEEDVDAPAKDADLGCSTTAINCSIIHSM</sequence>
<protein>
    <submittedName>
        <fullName evidence="4">Membrane protein UL56</fullName>
    </submittedName>
</protein>
<organism evidence="4">
    <name type="scientific">Taenia asiatica</name>
    <name type="common">Asian tapeworm</name>
    <dbReference type="NCBI Taxonomy" id="60517"/>
    <lineage>
        <taxon>Eukaryota</taxon>
        <taxon>Metazoa</taxon>
        <taxon>Spiralia</taxon>
        <taxon>Lophotrochozoa</taxon>
        <taxon>Platyhelminthes</taxon>
        <taxon>Cestoda</taxon>
        <taxon>Eucestoda</taxon>
        <taxon>Cyclophyllidea</taxon>
        <taxon>Taeniidae</taxon>
        <taxon>Taenia</taxon>
    </lineage>
</organism>
<accession>A0A0R3WEL9</accession>
<feature type="compositionally biased region" description="Polar residues" evidence="1">
    <location>
        <begin position="14"/>
        <end position="23"/>
    </location>
</feature>
<reference evidence="4" key="1">
    <citation type="submission" date="2017-02" db="UniProtKB">
        <authorList>
            <consortium name="WormBaseParasite"/>
        </authorList>
    </citation>
    <scope>IDENTIFICATION</scope>
</reference>
<dbReference type="Proteomes" id="UP000282613">
    <property type="component" value="Unassembled WGS sequence"/>
</dbReference>
<name>A0A0R3WEL9_TAEAS</name>
<feature type="compositionally biased region" description="Basic and acidic residues" evidence="1">
    <location>
        <begin position="39"/>
        <end position="54"/>
    </location>
</feature>
<evidence type="ECO:0000256" key="1">
    <source>
        <dbReference type="SAM" id="MobiDB-lite"/>
    </source>
</evidence>
<keyword evidence="3" id="KW-1185">Reference proteome</keyword>
<gene>
    <name evidence="2" type="ORF">TASK_LOCUS9273</name>
</gene>
<dbReference type="EMBL" id="UYRS01019067">
    <property type="protein sequence ID" value="VDK42586.1"/>
    <property type="molecule type" value="Genomic_DNA"/>
</dbReference>
<proteinExistence type="predicted"/>
<reference evidence="2 3" key="2">
    <citation type="submission" date="2018-11" db="EMBL/GenBank/DDBJ databases">
        <authorList>
            <consortium name="Pathogen Informatics"/>
        </authorList>
    </citation>
    <scope>NUCLEOTIDE SEQUENCE [LARGE SCALE GENOMIC DNA]</scope>
</reference>
<evidence type="ECO:0000313" key="2">
    <source>
        <dbReference type="EMBL" id="VDK42586.1"/>
    </source>
</evidence>
<evidence type="ECO:0000313" key="4">
    <source>
        <dbReference type="WBParaSite" id="TASK_0000927201-mRNA-1"/>
    </source>
</evidence>
<feature type="region of interest" description="Disordered" evidence="1">
    <location>
        <begin position="14"/>
        <end position="59"/>
    </location>
</feature>
<dbReference type="AlphaFoldDB" id="A0A0R3WEL9"/>
<dbReference type="WBParaSite" id="TASK_0000927201-mRNA-1">
    <property type="protein sequence ID" value="TASK_0000927201-mRNA-1"/>
    <property type="gene ID" value="TASK_0000927201"/>
</dbReference>
<evidence type="ECO:0000313" key="3">
    <source>
        <dbReference type="Proteomes" id="UP000282613"/>
    </source>
</evidence>